<evidence type="ECO:0000313" key="5">
    <source>
        <dbReference type="EMBL" id="MFC7137295.1"/>
    </source>
</evidence>
<dbReference type="PANTHER" id="PTHR43140">
    <property type="entry name" value="TYPE-1 RESTRICTION ENZYME ECOKI SPECIFICITY PROTEIN"/>
    <property type="match status" value="1"/>
</dbReference>
<evidence type="ECO:0000256" key="3">
    <source>
        <dbReference type="ARBA" id="ARBA00023125"/>
    </source>
</evidence>
<dbReference type="Proteomes" id="UP001596368">
    <property type="component" value="Unassembled WGS sequence"/>
</dbReference>
<comment type="caution">
    <text evidence="5">The sequence shown here is derived from an EMBL/GenBank/DDBJ whole genome shotgun (WGS) entry which is preliminary data.</text>
</comment>
<dbReference type="GeneID" id="81120711"/>
<dbReference type="PANTHER" id="PTHR43140:SF1">
    <property type="entry name" value="TYPE I RESTRICTION ENZYME ECOKI SPECIFICITY SUBUNIT"/>
    <property type="match status" value="1"/>
</dbReference>
<dbReference type="CDD" id="cd17256">
    <property type="entry name" value="RMtype1_S_EcoJA65PI-TRD1-CR1_like"/>
    <property type="match status" value="1"/>
</dbReference>
<keyword evidence="5" id="KW-0378">Hydrolase</keyword>
<keyword evidence="5" id="KW-0540">Nuclease</keyword>
<comment type="similarity">
    <text evidence="1">Belongs to the type-I restriction system S methylase family.</text>
</comment>
<dbReference type="EMBL" id="JBHSZG010000001">
    <property type="protein sequence ID" value="MFC7137295.1"/>
    <property type="molecule type" value="Genomic_DNA"/>
</dbReference>
<keyword evidence="6" id="KW-1185">Reference proteome</keyword>
<keyword evidence="3" id="KW-0238">DNA-binding</keyword>
<dbReference type="EC" id="3.1.21.-" evidence="5"/>
<name>A0ABD5XQ85_9EURY</name>
<sequence>MTIETTTVGEEDAPVTSIPSDWSLVPLKYACEINPDSVTGEFDQNDKIKYIDISSVSDRGEITFDEEITFGEAPSRAKRLVCHGDTIVSTVRTYLRAIAYIDEPTENTVVSSGFAVLRPQQNVLPQYLSYCIRANPYIEWIVANSTGVSYPAIGSADLGNLKIPVPPLPVQADISRYIKKKSSGIFESIDYLDELKLLLDEYKKSLITNEVVSGVHQDRSFFNVDSEWYDQIPYGWELKRLNHLRKSHTPIVYGIIKPGPNRDEGVPIIKGGDCKPERLDPELLSKTTEQKSNQYSRSELDAGDLVYEIRGSVGRVVKIPPELEGANLTQDTARISPKEHIDPDWLQYALQSEPFRQQMDLVSRGATVQGVNLYDLRRGIIPVPPEDEQTMIARSLDSKIDQLSQVSKNIESIRELLSEKRQALITAAVTGQIDVSEERGDMQDQPV</sequence>
<dbReference type="InterPro" id="IPR051212">
    <property type="entry name" value="Type-I_RE_S_subunit"/>
</dbReference>
<protein>
    <submittedName>
        <fullName evidence="5">Restriction endonuclease subunit S</fullName>
        <ecNumber evidence="5">3.1.21.-</ecNumber>
    </submittedName>
</protein>
<dbReference type="CDD" id="cd16961">
    <property type="entry name" value="RMtype1_S_TRD-CR_like"/>
    <property type="match status" value="1"/>
</dbReference>
<keyword evidence="5" id="KW-0255">Endonuclease</keyword>
<gene>
    <name evidence="5" type="ORF">ACFQRB_14240</name>
</gene>
<evidence type="ECO:0000313" key="6">
    <source>
        <dbReference type="Proteomes" id="UP001596368"/>
    </source>
</evidence>
<organism evidence="5 6">
    <name type="scientific">Halobaculum litoreum</name>
    <dbReference type="NCBI Taxonomy" id="3031998"/>
    <lineage>
        <taxon>Archaea</taxon>
        <taxon>Methanobacteriati</taxon>
        <taxon>Methanobacteriota</taxon>
        <taxon>Stenosarchaea group</taxon>
        <taxon>Halobacteria</taxon>
        <taxon>Halobacteriales</taxon>
        <taxon>Haloferacaceae</taxon>
        <taxon>Halobaculum</taxon>
    </lineage>
</organism>
<proteinExistence type="inferred from homology"/>
<dbReference type="AlphaFoldDB" id="A0ABD5XQ85"/>
<evidence type="ECO:0000259" key="4">
    <source>
        <dbReference type="Pfam" id="PF01420"/>
    </source>
</evidence>
<dbReference type="InterPro" id="IPR044946">
    <property type="entry name" value="Restrct_endonuc_typeI_TRD_sf"/>
</dbReference>
<reference evidence="5 6" key="1">
    <citation type="journal article" date="2019" name="Int. J. Syst. Evol. Microbiol.">
        <title>The Global Catalogue of Microorganisms (GCM) 10K type strain sequencing project: providing services to taxonomists for standard genome sequencing and annotation.</title>
        <authorList>
            <consortium name="The Broad Institute Genomics Platform"/>
            <consortium name="The Broad Institute Genome Sequencing Center for Infectious Disease"/>
            <person name="Wu L."/>
            <person name="Ma J."/>
        </authorList>
    </citation>
    <scope>NUCLEOTIDE SEQUENCE [LARGE SCALE GENOMIC DNA]</scope>
    <source>
        <strain evidence="5 6">DT92</strain>
    </source>
</reference>
<dbReference type="GO" id="GO:0004519">
    <property type="term" value="F:endonuclease activity"/>
    <property type="evidence" value="ECO:0007669"/>
    <property type="project" value="UniProtKB-KW"/>
</dbReference>
<dbReference type="InterPro" id="IPR000055">
    <property type="entry name" value="Restrct_endonuc_typeI_TRD"/>
</dbReference>
<dbReference type="Gene3D" id="3.90.220.20">
    <property type="entry name" value="DNA methylase specificity domains"/>
    <property type="match status" value="2"/>
</dbReference>
<dbReference type="GO" id="GO:0016787">
    <property type="term" value="F:hydrolase activity"/>
    <property type="evidence" value="ECO:0007669"/>
    <property type="project" value="UniProtKB-KW"/>
</dbReference>
<feature type="domain" description="Type I restriction modification DNA specificity" evidence="4">
    <location>
        <begin position="264"/>
        <end position="405"/>
    </location>
</feature>
<keyword evidence="2" id="KW-0680">Restriction system</keyword>
<dbReference type="RefSeq" id="WP_284013576.1">
    <property type="nucleotide sequence ID" value="NZ_CP126156.1"/>
</dbReference>
<feature type="domain" description="Type I restriction modification DNA specificity" evidence="4">
    <location>
        <begin position="19"/>
        <end position="180"/>
    </location>
</feature>
<dbReference type="GO" id="GO:0003677">
    <property type="term" value="F:DNA binding"/>
    <property type="evidence" value="ECO:0007669"/>
    <property type="project" value="UniProtKB-KW"/>
</dbReference>
<accession>A0ABD5XQ85</accession>
<dbReference type="SUPFAM" id="SSF116734">
    <property type="entry name" value="DNA methylase specificity domain"/>
    <property type="match status" value="2"/>
</dbReference>
<evidence type="ECO:0000256" key="1">
    <source>
        <dbReference type="ARBA" id="ARBA00010923"/>
    </source>
</evidence>
<dbReference type="GO" id="GO:0009307">
    <property type="term" value="P:DNA restriction-modification system"/>
    <property type="evidence" value="ECO:0007669"/>
    <property type="project" value="UniProtKB-KW"/>
</dbReference>
<dbReference type="Pfam" id="PF01420">
    <property type="entry name" value="Methylase_S"/>
    <property type="match status" value="2"/>
</dbReference>
<evidence type="ECO:0000256" key="2">
    <source>
        <dbReference type="ARBA" id="ARBA00022747"/>
    </source>
</evidence>